<evidence type="ECO:0000313" key="4">
    <source>
        <dbReference type="EMBL" id="AOO65926.1"/>
    </source>
</evidence>
<dbReference type="Pfam" id="PF03459">
    <property type="entry name" value="TOBE"/>
    <property type="match status" value="1"/>
</dbReference>
<dbReference type="GO" id="GO:0015689">
    <property type="term" value="P:molybdate ion transport"/>
    <property type="evidence" value="ECO:0007669"/>
    <property type="project" value="InterPro"/>
</dbReference>
<dbReference type="InterPro" id="IPR004606">
    <property type="entry name" value="Mop_domain"/>
</dbReference>
<dbReference type="InterPro" id="IPR008995">
    <property type="entry name" value="Mo/tungstate-bd_C_term_dom"/>
</dbReference>
<dbReference type="RefSeq" id="WP_069478544.1">
    <property type="nucleotide sequence ID" value="NZ_CP017111.1"/>
</dbReference>
<evidence type="ECO:0000256" key="2">
    <source>
        <dbReference type="PROSITE-ProRule" id="PRU01213"/>
    </source>
</evidence>
<dbReference type="Proteomes" id="UP000094609">
    <property type="component" value="Chromosome"/>
</dbReference>
<dbReference type="SUPFAM" id="SSF50331">
    <property type="entry name" value="MOP-like"/>
    <property type="match status" value="1"/>
</dbReference>
<keyword evidence="1 2" id="KW-0500">Molybdenum</keyword>
<name>A0A1D7TLS2_9BACT</name>
<feature type="domain" description="Mop" evidence="3">
    <location>
        <begin position="64"/>
        <end position="129"/>
    </location>
</feature>
<dbReference type="EMBL" id="CP017111">
    <property type="protein sequence ID" value="AOO65926.1"/>
    <property type="molecule type" value="Genomic_DNA"/>
</dbReference>
<keyword evidence="5" id="KW-1185">Reference proteome</keyword>
<dbReference type="KEGG" id="shal:SHALO_2164"/>
<gene>
    <name evidence="4" type="ORF">SHALO_2164</name>
</gene>
<reference evidence="5" key="1">
    <citation type="submission" date="2016-08" db="EMBL/GenBank/DDBJ databases">
        <title>Complete genome sequence of the organohalide-respiring Epsilonproteobacterium Sulfurospirillum halorespirans.</title>
        <authorList>
            <person name="Goris T."/>
            <person name="Zimmermann J."/>
            <person name="Schenz B."/>
            <person name="Lemos M."/>
            <person name="Hackermueller J."/>
            <person name="Diekert G."/>
        </authorList>
    </citation>
    <scope>NUCLEOTIDE SEQUENCE [LARGE SCALE GENOMIC DNA]</scope>
    <source>
        <strain>DSM 13726</strain>
        <strain evidence="5">PCE-M2</strain>
    </source>
</reference>
<evidence type="ECO:0000313" key="5">
    <source>
        <dbReference type="Proteomes" id="UP000094609"/>
    </source>
</evidence>
<dbReference type="PROSITE" id="PS51866">
    <property type="entry name" value="MOP"/>
    <property type="match status" value="1"/>
</dbReference>
<accession>A0A1D7TLS2</accession>
<dbReference type="Gene3D" id="2.40.50.100">
    <property type="match status" value="1"/>
</dbReference>
<dbReference type="AlphaFoldDB" id="A0A1D7TLS2"/>
<dbReference type="STRING" id="1193502.SHALO_2164"/>
<proteinExistence type="predicted"/>
<dbReference type="PATRIC" id="fig|1193502.14.peg.2193"/>
<sequence length="133" mass="14517">MNRLNAVVTHIEGEQNLHIISFDYEGVSLKMMGLDLPKGLHVNAHVTLGIKPSHVAIAKNLQGELSYSNQLSATIESIENGKLLSNILLHVKGNEVQSFITLGSSTRMNLQKGDEVTLLLKASELFVLEVLDA</sequence>
<dbReference type="InterPro" id="IPR005116">
    <property type="entry name" value="Transp-assoc_OB_typ1"/>
</dbReference>
<organism evidence="4 5">
    <name type="scientific">Sulfurospirillum halorespirans DSM 13726</name>
    <dbReference type="NCBI Taxonomy" id="1193502"/>
    <lineage>
        <taxon>Bacteria</taxon>
        <taxon>Pseudomonadati</taxon>
        <taxon>Campylobacterota</taxon>
        <taxon>Epsilonproteobacteria</taxon>
        <taxon>Campylobacterales</taxon>
        <taxon>Sulfurospirillaceae</taxon>
        <taxon>Sulfurospirillum</taxon>
    </lineage>
</organism>
<evidence type="ECO:0000256" key="1">
    <source>
        <dbReference type="ARBA" id="ARBA00022505"/>
    </source>
</evidence>
<evidence type="ECO:0000259" key="3">
    <source>
        <dbReference type="PROSITE" id="PS51866"/>
    </source>
</evidence>
<protein>
    <submittedName>
        <fullName evidence="4">TOBE domain protein</fullName>
    </submittedName>
</protein>